<feature type="compositionally biased region" description="Acidic residues" evidence="1">
    <location>
        <begin position="216"/>
        <end position="226"/>
    </location>
</feature>
<feature type="region of interest" description="Disordered" evidence="1">
    <location>
        <begin position="298"/>
        <end position="350"/>
    </location>
</feature>
<reference evidence="2" key="1">
    <citation type="journal article" date="2021" name="Proc. Natl. Acad. Sci. U.S.A.">
        <title>Three genomes in the algal genus Volvox reveal the fate of a haploid sex-determining region after a transition to homothallism.</title>
        <authorList>
            <person name="Yamamoto K."/>
            <person name="Hamaji T."/>
            <person name="Kawai-Toyooka H."/>
            <person name="Matsuzaki R."/>
            <person name="Takahashi F."/>
            <person name="Nishimura Y."/>
            <person name="Kawachi M."/>
            <person name="Noguchi H."/>
            <person name="Minakuchi Y."/>
            <person name="Umen J.G."/>
            <person name="Toyoda A."/>
            <person name="Nozaki H."/>
        </authorList>
    </citation>
    <scope>NUCLEOTIDE SEQUENCE</scope>
    <source>
        <strain evidence="2">NIES-3785</strain>
    </source>
</reference>
<feature type="compositionally biased region" description="Low complexity" evidence="1">
    <location>
        <begin position="335"/>
        <end position="348"/>
    </location>
</feature>
<organism evidence="2 3">
    <name type="scientific">Volvox reticuliferus</name>
    <dbReference type="NCBI Taxonomy" id="1737510"/>
    <lineage>
        <taxon>Eukaryota</taxon>
        <taxon>Viridiplantae</taxon>
        <taxon>Chlorophyta</taxon>
        <taxon>core chlorophytes</taxon>
        <taxon>Chlorophyceae</taxon>
        <taxon>CS clade</taxon>
        <taxon>Chlamydomonadales</taxon>
        <taxon>Volvocaceae</taxon>
        <taxon>Volvox</taxon>
    </lineage>
</organism>
<sequence length="1102" mass="117222">MASFFQPKAYGPELLALAKQIGVNPRDGRLMLLVEDMAKPESMPARWTSKFDLKKKRWVYTYLPTNEISHQHPSIDYYRGALFMDMGGYRVLLRNLEARPPTDEEIARMNEYFAIGLDEDPYIQEVGQLACVAPLPEGFEEIPDDTGTGATYKDKETNIMLDEHPLDAYFRELRDRRRRELARRRLATIKAMQALRMMQRSNSKDASRSEGKEDGEGVEEETEEEAEQQKEDPRLTALMVEWQLLQNSTGKAAEALATVHNLSSNLPTTPSGITAAAAVAAAAAAATTAAAGGSSMFRWPSGRGSPRSSFNSVGSVGRRPLTPNQSRLSSNNVLGNAAATGTGGQSTALPPLGAQQGRPAGSILDTIIQPSPPGSAAGERRPSRMQTMTKAALTVPAIFETLPQSGSGADGTGGGSAANGILFPPTAFGGPLLDGERLGQLTRLTTDAATAATSVTNLLAPPKQTRVGSTMAAAAGGSGVAGAASGPSAPPGTAPSTSKDAQAMQQQNGGDGVLLSPLFEPAVSDDDDAAFALATQTIRTIRQTMDNVCQYVSLLPSEAGQALASMPRVWLAIMRLVPSNWAERMRLTSWPQLLTWLPADWVERVQQHMKLPSLPEEGRQGQEQSQGQENSETNERIEIPAAGAAATADANTALQMLPPALLRNLPKLPPGVLHGLDVFLALALERNSNGSKSSSSPIPGSASDGGVGFITTVKDDDSGAGIKGSTKSENTSSFSTGSEGAPGARFRSMAADRTQESDSNKQRRQQGQHEHHGDEEHRRNVERLQHFLDSCAAPSVMATLMDLPSGVLEKLMGLPAPTLEQLAALPLDVVQGVSAPSLDANTLGTILHSLSEISPHIIQGVLGLPSAALETFLALEPEGIHAFGSPDLDPEALSRLIAGQHPQLLNRLADMPTPALEKLVTLDPTGLHTFTSPDLKIKNLNKLLSRYPATTLKMLSGLSDNAVHRLGDMPPSAVEKLAALDRSGQHSFASPDWNPDSLSKLLTRFTASALDVMFGLSTSVILQLRDVPSSAVEKLAALDESGLEGLMSPDLNIDSLNQLLSRFPATTLLLLSRLSDTAIFRLSELAWGADSHDNGAPVLSAL</sequence>
<evidence type="ECO:0000313" key="3">
    <source>
        <dbReference type="Proteomes" id="UP000722791"/>
    </source>
</evidence>
<dbReference type="Proteomes" id="UP000722791">
    <property type="component" value="Unassembled WGS sequence"/>
</dbReference>
<dbReference type="AlphaFoldDB" id="A0A8J4GH55"/>
<feature type="compositionally biased region" description="Low complexity" evidence="1">
    <location>
        <begin position="476"/>
        <end position="487"/>
    </location>
</feature>
<feature type="compositionally biased region" description="Low complexity" evidence="1">
    <location>
        <begin position="621"/>
        <end position="631"/>
    </location>
</feature>
<feature type="region of interest" description="Disordered" evidence="1">
    <location>
        <begin position="197"/>
        <end position="234"/>
    </location>
</feature>
<feature type="region of interest" description="Disordered" evidence="1">
    <location>
        <begin position="476"/>
        <end position="511"/>
    </location>
</feature>
<dbReference type="EMBL" id="BNCQ01000022">
    <property type="protein sequence ID" value="GIM06761.1"/>
    <property type="molecule type" value="Genomic_DNA"/>
</dbReference>
<evidence type="ECO:0000313" key="2">
    <source>
        <dbReference type="EMBL" id="GIM06761.1"/>
    </source>
</evidence>
<feature type="non-terminal residue" evidence="2">
    <location>
        <position position="1102"/>
    </location>
</feature>
<feature type="compositionally biased region" description="Low complexity" evidence="1">
    <location>
        <begin position="688"/>
        <end position="702"/>
    </location>
</feature>
<feature type="compositionally biased region" description="Basic and acidic residues" evidence="1">
    <location>
        <begin position="202"/>
        <end position="215"/>
    </location>
</feature>
<gene>
    <name evidence="2" type="ORF">Vretimale_11029</name>
</gene>
<feature type="compositionally biased region" description="Polar residues" evidence="1">
    <location>
        <begin position="725"/>
        <end position="738"/>
    </location>
</feature>
<proteinExistence type="predicted"/>
<name>A0A8J4GH55_9CHLO</name>
<feature type="compositionally biased region" description="Low complexity" evidence="1">
    <location>
        <begin position="300"/>
        <end position="309"/>
    </location>
</feature>
<feature type="compositionally biased region" description="Basic and acidic residues" evidence="1">
    <location>
        <begin position="753"/>
        <end position="778"/>
    </location>
</feature>
<feature type="compositionally biased region" description="Polar residues" evidence="1">
    <location>
        <begin position="322"/>
        <end position="334"/>
    </location>
</feature>
<protein>
    <submittedName>
        <fullName evidence="2">Uncharacterized protein</fullName>
    </submittedName>
</protein>
<comment type="caution">
    <text evidence="2">The sequence shown here is derived from an EMBL/GenBank/DDBJ whole genome shotgun (WGS) entry which is preliminary data.</text>
</comment>
<accession>A0A8J4GH55</accession>
<feature type="region of interest" description="Disordered" evidence="1">
    <location>
        <begin position="612"/>
        <end position="633"/>
    </location>
</feature>
<evidence type="ECO:0000256" key="1">
    <source>
        <dbReference type="SAM" id="MobiDB-lite"/>
    </source>
</evidence>
<feature type="compositionally biased region" description="Polar residues" evidence="1">
    <location>
        <begin position="499"/>
        <end position="508"/>
    </location>
</feature>
<feature type="region of interest" description="Disordered" evidence="1">
    <location>
        <begin position="688"/>
        <end position="778"/>
    </location>
</feature>